<dbReference type="PANTHER" id="PTHR47236:SF4">
    <property type="entry name" value="GENE 9195-RELATED"/>
    <property type="match status" value="1"/>
</dbReference>
<feature type="compositionally biased region" description="Low complexity" evidence="2">
    <location>
        <begin position="1088"/>
        <end position="1104"/>
    </location>
</feature>
<evidence type="ECO:0000256" key="3">
    <source>
        <dbReference type="SAM" id="Phobius"/>
    </source>
</evidence>
<evidence type="ECO:0000256" key="1">
    <source>
        <dbReference type="SAM" id="Coils"/>
    </source>
</evidence>
<sequence length="3956" mass="422642">MALVLQVSVKPTIETHGCPAGMYCTGGQAPAQPCPVGTYGRDTGATSIDDCLPAPAGSYVDTAGSTEPSGSCLPGYYCPEGSASAREVICPAGTVGRNPGSKSEADCEPCEPGVTCQVQNGVLVQQPCPAGHYCPTGSVQAQRYICVGGATTPQPEDGVTGFACTLGGYCPTGGLQKQPCLGGTYNPDKIGLSPADCVSCPPGYYCEGSISTAPTGFCEAGYVCPGGASNPKQQRAPKGYFAEKGSSKATPCPKGSFNPNEAQAECTPCLPGFYCPTEGSETLLPCPVGTYCEEGSSSPTPCPEGTHSTIPLQPSRDSCLPCPPGYYCFGTGNQLASGSCDEGYFCARGASMPRPERDADGYYGPCPKGSYCTRGVERPHLCEAGTYGASEGLVMDYQCSKCTEGSYCSRMGLQEPEGLCAAGYLCPAGSRTPYAVPCKAGTYCPAGATGEIACPAGTFNWMTGADKCLPCPAGYSCSIRTADYAKHPCPAGHYCPASSDSAAPPQCPAGTFSTETGLKSQSQCQPCPLGKVCTDPGLSVTPATLCPAGSYCPPIDQANPTATEVTLCPAGSYCPQGAVEPIKCPPGQLCTAGGLDAPDMHCPGGVLCGEGTSSLDTASVCPLGFVCEEGALDPVPCPRGTYGSQTGFGSALQCRPCTGGYYCDGTTPGKITGPCAAGFYCPEGSTSPWAALCPQGKVCPKGSVSPKDCPVGYSTFAPGASTCSQCTAGTQCKGGNASACSKGSYCDGSNQAQLCPAGTYMPFEGATRLDSCLSCPEGYACPTAGTVTPTACETGYYCISQSTSATPSTTVTLEEALAAAQGASGAPTTGGGPCPLGSYCPTKARFARPCPPGMYCGRSLLYAPQGPCAAGSFCGNSALTDSPSGPTDVCPSKTVGGMCPAGYYCPAGSSVPIACPSGTMRQHRSGRELSGCDPCPAGAYCPTTGLTRQAGKCSEGFYCPEGSMDIAEMVCPAGARCGTGEAEPKACPAGTYQTDEGSGDCPTCPAGFYCTESSSSPTVCPEGQYCPSGAEEPQPCPVGTYRNTTGGASEQDCFPCPPGKYCPHEGTSKDLQSCPVGYYCSFGAGTLSSSSTSTRSALSASSGTPSISLHESDSEDEDPCGGVLPCIYARLCPVNSYCPEGAWSPKHCPSGTGHTRRGASSESECLKCPAGVYCGISGDKAPCDAGFICYGGALTARPTDTKTGAVCAVGHYCPQGTTNSRVCPIGTYGPTKGLTKTCDPCPAGFLCNQEGLTAPPNTYCPVGNYCPDGAISPRLCPVGTYNNVQGQTSQSGCLACPPGKYCETTGLNNFTGDCKEGTWCISGSQIKDSSLAYLPSSVVQCPVVPTPCPAGFYNDKQGASSCTKCPGGVYCAHMALTTASADGPCFAGFFCSEGSVTPTPKDDPTQGGICPQHKYCPAGSSAPLDCPAGTFNQATGMAKCPDCTAGFICSNGRQDDCPQGGYCPSGQSKETRCAPGTIGLSTGLSSQEDCAECPAGKVCNNGVEDGNCPAGTLCLAGAAPGVVASSIEFELQTGTFWSGVQIQFAGPCPRGMYCPAGTKTPVRCPEGQATAAEGADASDDCAPCPDGYLCSSLTVVPLICPEGSYCLPGGDTPTVCPPGTYQGSRGAAAADMCLSCEPGYVCPVAGMEFYTNSICPWGHYCLEGSAEPKACQPGTFNDQVGTKTAEDCKPCPQGFSCPGEKEAYRWLADGPLLLEMDGKVLVQRAETSYRTACASKAYCPEGTVEPIPCPRNFYCPGETIEPIACPPNHYCPDETDTPMPCPEGYFCPGGDDPPFTCPPGSRATSACKAALTAEECCEPCPAGTYSDAEASSVCNPCSAGYICTEGSTTPTPSTSGGYICPAGYYCPAGAVTPRPCSPGTYRKDTGGASAADCLPCPSGTYQRFIAMTSCDKCGPNSVEEQELGAYTCTCLGENRVYQYGDKTCPCQSRHVSYDYHLEVAELEDGTLNCQPVTFKRCGPLEHRDYLGRCVASADCTQACGPDGGNFLNTVGLCECAKAIAETAQCDGNCKAALPTVILDGQEITLKDSETGATTTLQHPDIDLSEASLYCSMFREMFAGISIPCKIHFQRADKSGLHGLYVPPSSLWSPSRSLRDGAQTRRPLSWTRRSSWRAKDSNRGTGLKQDALASGDLGTPQQPRRGVVQPRDNTMQPSISTLQSMAVDNSIICIIQGSSIVWELKDGVYPIYVQESLLNTGSTFDSTGFRALAKQVENGKSPSFFIQTFEAEGTFVFASSMHNSKISLVRVLPPGMECPGDTGYPTPIRLRPLSLLAVSLLTNSILLDPDWVLLVGLLLALVLVVLFLLGIAARFVRHRWASARPPTTLESALCLSGCSTLAVRSHKEPQCQAVRFYSRYMRPQGSTRIVHYRIRDDLLDSTEQEQYDPVADVKPALDRLHVEIDIQDLRVVQATLEKLCDMRAAVAHVLDQEMQRERDTCSEATQLIGKMLASLQERVDSAQLKGSLSISSRHVTALLRCILSALQGPEKRQEAEQKLRELDDELQSKQGQEQPVLKQGNGGNKEAEILRSCVAKAGPSVYDSLEAAIRTAKESKESVEDIQEVTGQFASKATEDPDGQRHFMLASVYDLLLKRESKQIAARFKSLSYLHRHVDLAERRMKEKMEAFTTLCTVSRQEMLALQVSQSTCILEWQQTNLINRAREDDRVLGEISGPLNRVFQEVLAELMVARDDEIPSTVNNLTGSIGSIIQQKCAKSVGNWTQSSYTQNAAKQLKELKQQQEAQIREKAEAQTELLHTSLQTAHDAIARHSHVLAERERSALAKLHKAFKKEIRSLYATAAAKAAAAADAQAETLSLARKCKGSSGGAIVDMVTARVIESEDTNASQTTLALDPERIDEMKKRALEAVAAAFSRREELQKQCEAVRLSHLEQRHQALQKFIGESSRLASDRAKGALTKILGLAEAAAVAEAGIGTPLLRHMGLSRAFEDLSQVRALPESTKDRVQELRKQQQAGIQNLIETHSKQFRVAHATAVVGLKRTNGRYIEGLKQAMYTHREEAYGLAKQAAESVAALHKEDIRERSQLKILVAQSISEAFLLGSEADVRAATFQKQLNLLEGYRGHQYDIGELQSRLKELTQGELDTIKRARDEEESRLAGEIAAFDMLKAKEEELIELLHAEQMRGSDTAHLEIAATEVHEAEVQSSTTRVTELLLQYAETKATAMINISTGGASTVDADIADYCSSWEKVLATSASNKAEEAQRQKVAYGERIRSLSKSQEAAKASQRRQQLHVSHEIMELQQYQGPLANANGRLMDDVLRQLAIQQADAEFEAEKARITRKQDEEIRAVDAELEQLEALSQKMQQAGPTKAQTAEQAGPSQPTEGDSPLSAERSSETGEGAQQEGKDQQQSNTDTRLAEGADGSPDTVDKNVDDSGGDEKADATLQSEQVAAADRRRQLEIALAEGDVGGIQAHLLEEYRERMRQAEEVTDEEKLMQEQRAQQLLQERRQRLLEKKARLQAEQQRALEELEKEKQMKLERLQQELQQDLVDFSIEFEVEPHELDKLARQLWTESHQRYQRQLREMEKRQAQAMEDAYDSFIKGWAAQHGGEADVSTGHQKPSVVLLIGLGDAELALAKGSRRMRNNRKLKLLAAKGSEAAKAYLEETKEMRSRTADVWKQRFEAIHQEQIAAQKAMQEKEAAYKAHVDERIKAVEAQWAQKLVDLKNEEWTKLQQVQELAEAGLKERRKMVDAAIEARAKASQEGAASAGGTQGNAVNERLLNELAADLRQLEYALKAEKNRQNAVYQEKLLTRMQRKRKRIIHDAAKERKAMEQDALEQQAQLLSQQLHQQRFLFARAKTQQVALKFSHQWLAKARQHLRALAEGTDEDERKLHELSEKEFFKRCARMRTTLAKSMKQVEILIRNLMPEKGSRELTKGEGGVSLKDDHESQAARLTLCLQEVSKSTTQLNVVQRRFLGTRT</sequence>
<dbReference type="Gene3D" id="2.10.50.10">
    <property type="entry name" value="Tumor Necrosis Factor Receptor, subunit A, domain 2"/>
    <property type="match status" value="10"/>
</dbReference>
<organism evidence="4 5">
    <name type="scientific">Eimeria praecox</name>
    <dbReference type="NCBI Taxonomy" id="51316"/>
    <lineage>
        <taxon>Eukaryota</taxon>
        <taxon>Sar</taxon>
        <taxon>Alveolata</taxon>
        <taxon>Apicomplexa</taxon>
        <taxon>Conoidasida</taxon>
        <taxon>Coccidia</taxon>
        <taxon>Eucoccidiorida</taxon>
        <taxon>Eimeriorina</taxon>
        <taxon>Eimeriidae</taxon>
        <taxon>Eimeria</taxon>
    </lineage>
</organism>
<dbReference type="Proteomes" id="UP000018201">
    <property type="component" value="Unassembled WGS sequence"/>
</dbReference>
<dbReference type="SMART" id="SM01411">
    <property type="entry name" value="Ephrin_rec_like"/>
    <property type="match status" value="27"/>
</dbReference>
<keyword evidence="1" id="KW-0175">Coiled coil</keyword>
<keyword evidence="3" id="KW-0472">Membrane</keyword>
<feature type="compositionally biased region" description="Basic and acidic residues" evidence="2">
    <location>
        <begin position="3401"/>
        <end position="3416"/>
    </location>
</feature>
<evidence type="ECO:0000313" key="5">
    <source>
        <dbReference type="Proteomes" id="UP000018201"/>
    </source>
</evidence>
<reference evidence="4" key="1">
    <citation type="submission" date="2013-10" db="EMBL/GenBank/DDBJ databases">
        <title>Genomic analysis of the causative agents of coccidiosis in chickens.</title>
        <authorList>
            <person name="Reid A.J."/>
            <person name="Blake D."/>
            <person name="Billington K."/>
            <person name="Browne H."/>
            <person name="Dunn M."/>
            <person name="Hung S."/>
            <person name="Kawahara F."/>
            <person name="Miranda-Saavedra D."/>
            <person name="Mourier T."/>
            <person name="Nagra H."/>
            <person name="Otto T.D."/>
            <person name="Rawlings N."/>
            <person name="Sanchez A."/>
            <person name="Sanders M."/>
            <person name="Subramaniam C."/>
            <person name="Tay Y."/>
            <person name="Dear P."/>
            <person name="Doerig C."/>
            <person name="Gruber A."/>
            <person name="Parkinson J."/>
            <person name="Shirley M."/>
            <person name="Wan K.L."/>
            <person name="Berriman M."/>
            <person name="Tomley F."/>
            <person name="Pain A."/>
        </authorList>
    </citation>
    <scope>NUCLEOTIDE SEQUENCE [LARGE SCALE GENOMIC DNA]</scope>
    <source>
        <strain evidence="4">Houghton</strain>
    </source>
</reference>
<dbReference type="VEuPathDB" id="ToxoDB:EPH_0046130"/>
<feature type="compositionally biased region" description="Polar residues" evidence="2">
    <location>
        <begin position="3335"/>
        <end position="3358"/>
    </location>
</feature>
<keyword evidence="5" id="KW-1185">Reference proteome</keyword>
<feature type="coiled-coil region" evidence="1">
    <location>
        <begin position="3450"/>
        <end position="3569"/>
    </location>
</feature>
<protein>
    <recommendedName>
        <fullName evidence="6">GCC2 and GCC3 domain-containing protein</fullName>
    </recommendedName>
</protein>
<dbReference type="PANTHER" id="PTHR47236">
    <property type="entry name" value="GENE, 32742-RELATED-RELATED"/>
    <property type="match status" value="1"/>
</dbReference>
<dbReference type="EMBL" id="HG692851">
    <property type="protein sequence ID" value="CDI84633.1"/>
    <property type="molecule type" value="Genomic_DNA"/>
</dbReference>
<feature type="region of interest" description="Disordered" evidence="2">
    <location>
        <begin position="1088"/>
        <end position="1118"/>
    </location>
</feature>
<dbReference type="OrthoDB" id="347037at2759"/>
<feature type="region of interest" description="Disordered" evidence="2">
    <location>
        <begin position="2108"/>
        <end position="2168"/>
    </location>
</feature>
<evidence type="ECO:0008006" key="6">
    <source>
        <dbReference type="Google" id="ProtNLM"/>
    </source>
</evidence>
<keyword evidence="3" id="KW-0812">Transmembrane</keyword>
<dbReference type="InterPro" id="IPR009030">
    <property type="entry name" value="Growth_fac_rcpt_cys_sf"/>
</dbReference>
<reference evidence="4" key="2">
    <citation type="submission" date="2013-10" db="EMBL/GenBank/DDBJ databases">
        <authorList>
            <person name="Aslett M."/>
        </authorList>
    </citation>
    <scope>NUCLEOTIDE SEQUENCE [LARGE SCALE GENOMIC DNA]</scope>
    <source>
        <strain evidence="4">Houghton</strain>
    </source>
</reference>
<dbReference type="SUPFAM" id="SSF57184">
    <property type="entry name" value="Growth factor receptor domain"/>
    <property type="match status" value="7"/>
</dbReference>
<proteinExistence type="predicted"/>
<name>U6GZI8_9EIME</name>
<feature type="transmembrane region" description="Helical" evidence="3">
    <location>
        <begin position="2306"/>
        <end position="2331"/>
    </location>
</feature>
<feature type="coiled-coil region" evidence="1">
    <location>
        <begin position="2742"/>
        <end position="2769"/>
    </location>
</feature>
<evidence type="ECO:0000256" key="2">
    <source>
        <dbReference type="SAM" id="MobiDB-lite"/>
    </source>
</evidence>
<accession>U6GZI8</accession>
<evidence type="ECO:0000313" key="4">
    <source>
        <dbReference type="EMBL" id="CDI84633.1"/>
    </source>
</evidence>
<feature type="region of interest" description="Disordered" evidence="2">
    <location>
        <begin position="3335"/>
        <end position="3425"/>
    </location>
</feature>
<keyword evidence="3" id="KW-1133">Transmembrane helix</keyword>
<gene>
    <name evidence="4" type="ORF">EPH_0046130</name>
</gene>
<feature type="coiled-coil region" evidence="1">
    <location>
        <begin position="3756"/>
        <end position="3822"/>
    </location>
</feature>